<sequence length="60" mass="6553">MRFIMTFVWAFLLVTVVNYLASSIKAVDFVLEAGYVPAAALAILVFVLAAVIPNESTPDY</sequence>
<gene>
    <name evidence="2" type="ORF">IRY55_11675</name>
</gene>
<reference evidence="2" key="1">
    <citation type="submission" date="2020-11" db="EMBL/GenBank/DDBJ databases">
        <title>Multidrug resistant novel bacterium Savagea serpentis sp. nov., isolated from the scats of a vine snake (Ahaetulla nasuta).</title>
        <authorList>
            <person name="Venkata Ramana V."/>
            <person name="Vikas Patil S."/>
            <person name="Yogita Lugani V."/>
        </authorList>
    </citation>
    <scope>NUCLEOTIDE SEQUENCE</scope>
    <source>
        <strain evidence="2">SN6</strain>
    </source>
</reference>
<dbReference type="RefSeq" id="WP_194563502.1">
    <property type="nucleotide sequence ID" value="NZ_JADKPV010000007.1"/>
</dbReference>
<dbReference type="InterPro" id="IPR021324">
    <property type="entry name" value="DUF2929"/>
</dbReference>
<proteinExistence type="predicted"/>
<keyword evidence="3" id="KW-1185">Reference proteome</keyword>
<evidence type="ECO:0000313" key="3">
    <source>
        <dbReference type="Proteomes" id="UP000622653"/>
    </source>
</evidence>
<dbReference type="Pfam" id="PF11151">
    <property type="entry name" value="DUF2929"/>
    <property type="match status" value="1"/>
</dbReference>
<comment type="caution">
    <text evidence="2">The sequence shown here is derived from an EMBL/GenBank/DDBJ whole genome shotgun (WGS) entry which is preliminary data.</text>
</comment>
<evidence type="ECO:0000256" key="1">
    <source>
        <dbReference type="SAM" id="Phobius"/>
    </source>
</evidence>
<name>A0A8J7KF95_9BACL</name>
<keyword evidence="1" id="KW-0472">Membrane</keyword>
<dbReference type="AlphaFoldDB" id="A0A8J7KF95"/>
<organism evidence="2 3">
    <name type="scientific">Savagea serpentis</name>
    <dbReference type="NCBI Taxonomy" id="2785297"/>
    <lineage>
        <taxon>Bacteria</taxon>
        <taxon>Bacillati</taxon>
        <taxon>Bacillota</taxon>
        <taxon>Bacilli</taxon>
        <taxon>Bacillales</taxon>
        <taxon>Caryophanaceae</taxon>
        <taxon>Savagea</taxon>
    </lineage>
</organism>
<dbReference type="EMBL" id="JADKPV010000007">
    <property type="protein sequence ID" value="MBF4502016.1"/>
    <property type="molecule type" value="Genomic_DNA"/>
</dbReference>
<evidence type="ECO:0000313" key="2">
    <source>
        <dbReference type="EMBL" id="MBF4502016.1"/>
    </source>
</evidence>
<dbReference type="Proteomes" id="UP000622653">
    <property type="component" value="Unassembled WGS sequence"/>
</dbReference>
<feature type="transmembrane region" description="Helical" evidence="1">
    <location>
        <begin position="33"/>
        <end position="52"/>
    </location>
</feature>
<accession>A0A8J7KF95</accession>
<keyword evidence="1" id="KW-1133">Transmembrane helix</keyword>
<keyword evidence="1" id="KW-0812">Transmembrane</keyword>
<protein>
    <submittedName>
        <fullName evidence="2">DUF2929 family protein</fullName>
    </submittedName>
</protein>